<evidence type="ECO:0000259" key="2">
    <source>
        <dbReference type="Pfam" id="PF06458"/>
    </source>
</evidence>
<dbReference type="Gene3D" id="3.10.20.320">
    <property type="entry name" value="Putative peptidoglycan bound protein (lpxtg motif)"/>
    <property type="match status" value="3"/>
</dbReference>
<dbReference type="RefSeq" id="WP_167345176.1">
    <property type="nucleotide sequence ID" value="NZ_KQ959809.1"/>
</dbReference>
<sequence length="258" mass="28255">TYYDLDTTNLPINDSGVYTASTITITYYYKRQNAGDVTATYVDVDTNTALHTPEVQNGSGKLGLAYDTDQKSFTDYTLVAVPANKSGNFAVGNILVEYKYRRNDAGKVTATYVDADTGATLHAAIEQDGGRKLGLPYDTDQKSFVNYDLVAVPTNKAGNFAVGDILVEYKYRRKNAGDVTATYVDVDTNTALHAPEVQSGARKLGLPYDTDQKSFTNYDLISVPSNKSGSFGNTSVLVEYKYRRKDAGNVRVRHLDAI</sequence>
<dbReference type="AlphaFoldDB" id="A0A133ZSH8"/>
<evidence type="ECO:0000313" key="4">
    <source>
        <dbReference type="Proteomes" id="UP000070394"/>
    </source>
</evidence>
<keyword evidence="4" id="KW-1185">Reference proteome</keyword>
<feature type="non-terminal residue" evidence="3">
    <location>
        <position position="1"/>
    </location>
</feature>
<feature type="non-terminal residue" evidence="3">
    <location>
        <position position="258"/>
    </location>
</feature>
<proteinExistence type="predicted"/>
<feature type="domain" description="MucBP" evidence="2">
    <location>
        <begin position="2"/>
        <end position="30"/>
    </location>
</feature>
<name>A0A133ZSH8_9FIRM</name>
<dbReference type="Proteomes" id="UP000070394">
    <property type="component" value="Unassembled WGS sequence"/>
</dbReference>
<dbReference type="InterPro" id="IPR009459">
    <property type="entry name" value="MucBP_dom"/>
</dbReference>
<comment type="caution">
    <text evidence="3">The sequence shown here is derived from an EMBL/GenBank/DDBJ whole genome shotgun (WGS) entry which is preliminary data.</text>
</comment>
<evidence type="ECO:0000313" key="3">
    <source>
        <dbReference type="EMBL" id="KXB58399.1"/>
    </source>
</evidence>
<dbReference type="EMBL" id="LSDA01000056">
    <property type="protein sequence ID" value="KXB58399.1"/>
    <property type="molecule type" value="Genomic_DNA"/>
</dbReference>
<protein>
    <submittedName>
        <fullName evidence="3">MucBP domain protein</fullName>
    </submittedName>
</protein>
<keyword evidence="1" id="KW-0677">Repeat</keyword>
<dbReference type="STRING" id="467210.HMPREF1866_01141"/>
<dbReference type="Pfam" id="PF06458">
    <property type="entry name" value="MucBP"/>
    <property type="match status" value="4"/>
</dbReference>
<gene>
    <name evidence="3" type="ORF">HMPREF1866_01141</name>
</gene>
<reference evidence="4" key="1">
    <citation type="submission" date="2016-01" db="EMBL/GenBank/DDBJ databases">
        <authorList>
            <person name="Mitreva M."/>
            <person name="Pepin K.H."/>
            <person name="Mihindukulasuriya K.A."/>
            <person name="Fulton R."/>
            <person name="Fronick C."/>
            <person name="O'Laughlin M."/>
            <person name="Miner T."/>
            <person name="Herter B."/>
            <person name="Rosa B.A."/>
            <person name="Cordes M."/>
            <person name="Tomlinson C."/>
            <person name="Wollam A."/>
            <person name="Palsikar V.B."/>
            <person name="Mardis E.R."/>
            <person name="Wilson R.K."/>
        </authorList>
    </citation>
    <scope>NUCLEOTIDE SEQUENCE [LARGE SCALE GENOMIC DNA]</scope>
    <source>
        <strain evidence="4">DNF00896</strain>
    </source>
</reference>
<dbReference type="PATRIC" id="fig|467210.3.peg.1132"/>
<organism evidence="3 4">
    <name type="scientific">Lachnoanaerobaculum saburreum</name>
    <dbReference type="NCBI Taxonomy" id="467210"/>
    <lineage>
        <taxon>Bacteria</taxon>
        <taxon>Bacillati</taxon>
        <taxon>Bacillota</taxon>
        <taxon>Clostridia</taxon>
        <taxon>Lachnospirales</taxon>
        <taxon>Lachnospiraceae</taxon>
        <taxon>Lachnoanaerobaculum</taxon>
    </lineage>
</organism>
<feature type="domain" description="MucBP" evidence="2">
    <location>
        <begin position="178"/>
        <end position="243"/>
    </location>
</feature>
<feature type="domain" description="MucBP" evidence="2">
    <location>
        <begin position="107"/>
        <end position="172"/>
    </location>
</feature>
<evidence type="ECO:0000256" key="1">
    <source>
        <dbReference type="ARBA" id="ARBA00022737"/>
    </source>
</evidence>
<accession>A0A133ZSH8</accession>
<feature type="domain" description="MucBP" evidence="2">
    <location>
        <begin position="36"/>
        <end position="101"/>
    </location>
</feature>